<organism evidence="5">
    <name type="scientific">marine sediment metagenome</name>
    <dbReference type="NCBI Taxonomy" id="412755"/>
    <lineage>
        <taxon>unclassified sequences</taxon>
        <taxon>metagenomes</taxon>
        <taxon>ecological metagenomes</taxon>
    </lineage>
</organism>
<dbReference type="Pfam" id="PF13102">
    <property type="entry name" value="Phage_int_SAM_5"/>
    <property type="match status" value="1"/>
</dbReference>
<protein>
    <recommendedName>
        <fullName evidence="4">Core-binding (CB) domain-containing protein</fullName>
    </recommendedName>
</protein>
<feature type="compositionally biased region" description="Basic residues" evidence="3">
    <location>
        <begin position="297"/>
        <end position="306"/>
    </location>
</feature>
<proteinExistence type="predicted"/>
<gene>
    <name evidence="5" type="ORF">LCGC14_2441070</name>
</gene>
<dbReference type="EMBL" id="LAZR01037565">
    <property type="protein sequence ID" value="KKL21875.1"/>
    <property type="molecule type" value="Genomic_DNA"/>
</dbReference>
<evidence type="ECO:0000256" key="1">
    <source>
        <dbReference type="ARBA" id="ARBA00023125"/>
    </source>
</evidence>
<evidence type="ECO:0000256" key="2">
    <source>
        <dbReference type="ARBA" id="ARBA00023172"/>
    </source>
</evidence>
<dbReference type="InterPro" id="IPR044068">
    <property type="entry name" value="CB"/>
</dbReference>
<evidence type="ECO:0000256" key="3">
    <source>
        <dbReference type="SAM" id="MobiDB-lite"/>
    </source>
</evidence>
<dbReference type="GO" id="GO:0015074">
    <property type="term" value="P:DNA integration"/>
    <property type="evidence" value="ECO:0007669"/>
    <property type="project" value="InterPro"/>
</dbReference>
<dbReference type="PROSITE" id="PS51900">
    <property type="entry name" value="CB"/>
    <property type="match status" value="1"/>
</dbReference>
<dbReference type="InterPro" id="IPR013762">
    <property type="entry name" value="Integrase-like_cat_sf"/>
</dbReference>
<dbReference type="Gene3D" id="1.10.443.10">
    <property type="entry name" value="Intergrase catalytic core"/>
    <property type="match status" value="1"/>
</dbReference>
<feature type="compositionally biased region" description="Low complexity" evidence="3">
    <location>
        <begin position="308"/>
        <end position="321"/>
    </location>
</feature>
<dbReference type="GO" id="GO:0006310">
    <property type="term" value="P:DNA recombination"/>
    <property type="evidence" value="ECO:0007669"/>
    <property type="project" value="UniProtKB-KW"/>
</dbReference>
<keyword evidence="1" id="KW-0238">DNA-binding</keyword>
<dbReference type="GO" id="GO:0003677">
    <property type="term" value="F:DNA binding"/>
    <property type="evidence" value="ECO:0007669"/>
    <property type="project" value="UniProtKB-KW"/>
</dbReference>
<keyword evidence="2" id="KW-0233">DNA recombination</keyword>
<evidence type="ECO:0000259" key="4">
    <source>
        <dbReference type="PROSITE" id="PS51900"/>
    </source>
</evidence>
<name>A0A0F9BJ38_9ZZZZ</name>
<sequence>MSQRKRKASAMNAVNMTVFLPKRRPAYVAKWTDPVTGKRPQRTLGTKVKREAFVLAAELADKVVAGVAIDDLDWGAFCAKYEREKLRKRSHSTQEGWGTTKRHIRDFGEPATLQDVTAGWVSAWQAHLEDTGMAVNSVAVYSRYLRAAVNWAARYDLIARAPFIAVEIEAVPRSDGVQPVDFKRLLAAVPTVRPKDAARWDRLLRGLSGCNLRISELRRLSWDPGAEIRIDMGDVYPLIRFRPKSHKTRKRRIQVILPQFWDVCTETAMDDRQGFVFPVPNGRGGQISLSPPGSHSQLRRKPRGRLTPKGAAGVPAGPGRLLRARLRGQGGPGPRGARPVRLLRQDRLA</sequence>
<dbReference type="InterPro" id="IPR010998">
    <property type="entry name" value="Integrase_recombinase_N"/>
</dbReference>
<dbReference type="Gene3D" id="1.10.150.130">
    <property type="match status" value="1"/>
</dbReference>
<comment type="caution">
    <text evidence="5">The sequence shown here is derived from an EMBL/GenBank/DDBJ whole genome shotgun (WGS) entry which is preliminary data.</text>
</comment>
<evidence type="ECO:0000313" key="5">
    <source>
        <dbReference type="EMBL" id="KKL21875.1"/>
    </source>
</evidence>
<dbReference type="InterPro" id="IPR011010">
    <property type="entry name" value="DNA_brk_join_enz"/>
</dbReference>
<reference evidence="5" key="1">
    <citation type="journal article" date="2015" name="Nature">
        <title>Complex archaea that bridge the gap between prokaryotes and eukaryotes.</title>
        <authorList>
            <person name="Spang A."/>
            <person name="Saw J.H."/>
            <person name="Jorgensen S.L."/>
            <person name="Zaremba-Niedzwiedzka K."/>
            <person name="Martijn J."/>
            <person name="Lind A.E."/>
            <person name="van Eijk R."/>
            <person name="Schleper C."/>
            <person name="Guy L."/>
            <person name="Ettema T.J."/>
        </authorList>
    </citation>
    <scope>NUCLEOTIDE SEQUENCE</scope>
</reference>
<dbReference type="AlphaFoldDB" id="A0A0F9BJ38"/>
<feature type="domain" description="Core-binding (CB)" evidence="4">
    <location>
        <begin position="72"/>
        <end position="153"/>
    </location>
</feature>
<dbReference type="SUPFAM" id="SSF56349">
    <property type="entry name" value="DNA breaking-rejoining enzymes"/>
    <property type="match status" value="1"/>
</dbReference>
<accession>A0A0F9BJ38</accession>
<feature type="region of interest" description="Disordered" evidence="3">
    <location>
        <begin position="281"/>
        <end position="349"/>
    </location>
</feature>
<dbReference type="InterPro" id="IPR025269">
    <property type="entry name" value="SAM-like_dom"/>
</dbReference>
<feature type="compositionally biased region" description="Polar residues" evidence="3">
    <location>
        <begin position="287"/>
        <end position="296"/>
    </location>
</feature>